<reference evidence="1 2" key="1">
    <citation type="submission" date="2018-11" db="EMBL/GenBank/DDBJ databases">
        <authorList>
            <consortium name="Pathogen Informatics"/>
        </authorList>
    </citation>
    <scope>NUCLEOTIDE SEQUENCE [LARGE SCALE GENOMIC DNA]</scope>
    <source>
        <strain evidence="1 2">Zambia</strain>
    </source>
</reference>
<name>A0A3P7ZQN7_9TREM</name>
<dbReference type="AlphaFoldDB" id="A0A3P7ZQN7"/>
<keyword evidence="2" id="KW-1185">Reference proteome</keyword>
<protein>
    <submittedName>
        <fullName evidence="1">Uncharacterized protein</fullName>
    </submittedName>
</protein>
<evidence type="ECO:0000313" key="1">
    <source>
        <dbReference type="EMBL" id="VDO86487.1"/>
    </source>
</evidence>
<dbReference type="EMBL" id="UZAI01004491">
    <property type="protein sequence ID" value="VDO86487.1"/>
    <property type="molecule type" value="Genomic_DNA"/>
</dbReference>
<proteinExistence type="predicted"/>
<organism evidence="1 2">
    <name type="scientific">Schistosoma margrebowiei</name>
    <dbReference type="NCBI Taxonomy" id="48269"/>
    <lineage>
        <taxon>Eukaryota</taxon>
        <taxon>Metazoa</taxon>
        <taxon>Spiralia</taxon>
        <taxon>Lophotrochozoa</taxon>
        <taxon>Platyhelminthes</taxon>
        <taxon>Trematoda</taxon>
        <taxon>Digenea</taxon>
        <taxon>Strigeidida</taxon>
        <taxon>Schistosomatoidea</taxon>
        <taxon>Schistosomatidae</taxon>
        <taxon>Schistosoma</taxon>
    </lineage>
</organism>
<accession>A0A3P7ZQN7</accession>
<sequence length="65" mass="7184">MNSGQIVPPSDFNEIPGGKSYVRIGIINANSNSTKPLGIGRTFLLTTVRSEILDREKFKQIFGFI</sequence>
<dbReference type="Proteomes" id="UP000277204">
    <property type="component" value="Unassembled WGS sequence"/>
</dbReference>
<gene>
    <name evidence="1" type="ORF">SMRZ_LOCUS9487</name>
</gene>
<evidence type="ECO:0000313" key="2">
    <source>
        <dbReference type="Proteomes" id="UP000277204"/>
    </source>
</evidence>